<reference evidence="2 3" key="1">
    <citation type="submission" date="2014-06" db="EMBL/GenBank/DDBJ databases">
        <authorList>
            <person name="Urmite Genomes Urmite Genomes"/>
        </authorList>
    </citation>
    <scope>NUCLEOTIDE SEQUENCE [LARGE SCALE GENOMIC DNA]</scope>
</reference>
<protein>
    <submittedName>
        <fullName evidence="2">Uncharacterized protein</fullName>
    </submittedName>
</protein>
<gene>
    <name evidence="2" type="ORF">BN59_03327</name>
</gene>
<organism evidence="2 3">
    <name type="scientific">Legionella massiliensis</name>
    <dbReference type="NCBI Taxonomy" id="1034943"/>
    <lineage>
        <taxon>Bacteria</taxon>
        <taxon>Pseudomonadati</taxon>
        <taxon>Pseudomonadota</taxon>
        <taxon>Gammaproteobacteria</taxon>
        <taxon>Legionellales</taxon>
        <taxon>Legionellaceae</taxon>
        <taxon>Legionella</taxon>
    </lineage>
</organism>
<feature type="compositionally biased region" description="Basic and acidic residues" evidence="1">
    <location>
        <begin position="1"/>
        <end position="12"/>
    </location>
</feature>
<evidence type="ECO:0000313" key="2">
    <source>
        <dbReference type="EMBL" id="CDZ79012.1"/>
    </source>
</evidence>
<evidence type="ECO:0000313" key="3">
    <source>
        <dbReference type="Proteomes" id="UP000044071"/>
    </source>
</evidence>
<accession>A0A078L1A8</accession>
<name>A0A078L1A8_9GAMM</name>
<feature type="region of interest" description="Disordered" evidence="1">
    <location>
        <begin position="1"/>
        <end position="30"/>
    </location>
</feature>
<dbReference type="EMBL" id="CCSB01000004">
    <property type="protein sequence ID" value="CDZ79012.1"/>
    <property type="molecule type" value="Genomic_DNA"/>
</dbReference>
<proteinExistence type="predicted"/>
<keyword evidence="3" id="KW-1185">Reference proteome</keyword>
<dbReference type="Proteomes" id="UP000044071">
    <property type="component" value="Unassembled WGS sequence"/>
</dbReference>
<dbReference type="AlphaFoldDB" id="A0A078L1A8"/>
<evidence type="ECO:0000256" key="1">
    <source>
        <dbReference type="SAM" id="MobiDB-lite"/>
    </source>
</evidence>
<dbReference type="STRING" id="1034943.BN59_03327"/>
<sequence length="30" mass="3379">MLDPAVKPRDFVATESPRQNVQVQEPLLLS</sequence>